<reference evidence="2 3" key="2">
    <citation type="submission" date="2016-08" db="EMBL/GenBank/DDBJ databases">
        <title>Pervasive Adenine N6-methylation of Active Genes in Fungi.</title>
        <authorList>
            <consortium name="DOE Joint Genome Institute"/>
            <person name="Mondo S.J."/>
            <person name="Dannebaum R.O."/>
            <person name="Kuo R.C."/>
            <person name="Labutti K."/>
            <person name="Haridas S."/>
            <person name="Kuo A."/>
            <person name="Salamov A."/>
            <person name="Ahrendt S.R."/>
            <person name="Lipzen A."/>
            <person name="Sullivan W."/>
            <person name="Andreopoulos W.B."/>
            <person name="Clum A."/>
            <person name="Lindquist E."/>
            <person name="Daum C."/>
            <person name="Ramamoorthy G.K."/>
            <person name="Gryganskyi A."/>
            <person name="Culley D."/>
            <person name="Magnuson J.K."/>
            <person name="James T.Y."/>
            <person name="O'Malley M.A."/>
            <person name="Stajich J.E."/>
            <person name="Spatafora J.W."/>
            <person name="Visel A."/>
            <person name="Grigoriev I.V."/>
        </authorList>
    </citation>
    <scope>NUCLEOTIDE SEQUENCE [LARGE SCALE GENOMIC DNA]</scope>
    <source>
        <strain evidence="3">finn</strain>
    </source>
</reference>
<protein>
    <submittedName>
        <fullName evidence="2">Uncharacterized protein</fullName>
    </submittedName>
</protein>
<evidence type="ECO:0000313" key="3">
    <source>
        <dbReference type="Proteomes" id="UP000193719"/>
    </source>
</evidence>
<organism evidence="2 3">
    <name type="scientific">Piromyces finnis</name>
    <dbReference type="NCBI Taxonomy" id="1754191"/>
    <lineage>
        <taxon>Eukaryota</taxon>
        <taxon>Fungi</taxon>
        <taxon>Fungi incertae sedis</taxon>
        <taxon>Chytridiomycota</taxon>
        <taxon>Chytridiomycota incertae sedis</taxon>
        <taxon>Neocallimastigomycetes</taxon>
        <taxon>Neocallimastigales</taxon>
        <taxon>Neocallimastigaceae</taxon>
        <taxon>Piromyces</taxon>
    </lineage>
</organism>
<sequence length="111" mass="12831">MMTRNPYSFEFEENNNTVDTSSVNSTTTENRNVRKHKSLMNMKSYFHSSIPRRSNSIDRSKTRYSTSLFNEDEKEKLQSSSSHSTSLSNTFNHKNTEKNSVTIPQLEKGIT</sequence>
<gene>
    <name evidence="2" type="ORF">BCR36DRAFT_97710</name>
</gene>
<name>A0A1Y1V5U0_9FUNG</name>
<feature type="region of interest" description="Disordered" evidence="1">
    <location>
        <begin position="68"/>
        <end position="111"/>
    </location>
</feature>
<reference evidence="2 3" key="1">
    <citation type="submission" date="2016-08" db="EMBL/GenBank/DDBJ databases">
        <title>Genomes of anaerobic fungi encode conserved fungal cellulosomes for biomass hydrolysis.</title>
        <authorList>
            <consortium name="DOE Joint Genome Institute"/>
            <person name="Haitjema C.H."/>
            <person name="Gilmore S.P."/>
            <person name="Henske J.K."/>
            <person name="Solomon K.V."/>
            <person name="De Groot R."/>
            <person name="Kuo A."/>
            <person name="Mondo S.J."/>
            <person name="Salamov A.A."/>
            <person name="Labutti K."/>
            <person name="Zhao Z."/>
            <person name="Chiniquy J."/>
            <person name="Barry K."/>
            <person name="Brewer H.M."/>
            <person name="Purvine S.O."/>
            <person name="Wright A.T."/>
            <person name="Boxma B."/>
            <person name="Van Alen T."/>
            <person name="Hackstein J.H."/>
            <person name="Baker S.E."/>
            <person name="Grigoriev I.V."/>
            <person name="O'Malley M.A."/>
        </authorList>
    </citation>
    <scope>NUCLEOTIDE SEQUENCE [LARGE SCALE GENOMIC DNA]</scope>
    <source>
        <strain evidence="3">finn</strain>
    </source>
</reference>
<keyword evidence="3" id="KW-1185">Reference proteome</keyword>
<evidence type="ECO:0000313" key="2">
    <source>
        <dbReference type="EMBL" id="ORX47105.1"/>
    </source>
</evidence>
<feature type="region of interest" description="Disordered" evidence="1">
    <location>
        <begin position="1"/>
        <end position="40"/>
    </location>
</feature>
<dbReference type="Proteomes" id="UP000193719">
    <property type="component" value="Unassembled WGS sequence"/>
</dbReference>
<dbReference type="EMBL" id="MCFH01000032">
    <property type="protein sequence ID" value="ORX47105.1"/>
    <property type="molecule type" value="Genomic_DNA"/>
</dbReference>
<proteinExistence type="predicted"/>
<comment type="caution">
    <text evidence="2">The sequence shown here is derived from an EMBL/GenBank/DDBJ whole genome shotgun (WGS) entry which is preliminary data.</text>
</comment>
<feature type="compositionally biased region" description="Low complexity" evidence="1">
    <location>
        <begin position="79"/>
        <end position="88"/>
    </location>
</feature>
<feature type="compositionally biased region" description="Low complexity" evidence="1">
    <location>
        <begin position="14"/>
        <end position="30"/>
    </location>
</feature>
<dbReference type="AlphaFoldDB" id="A0A1Y1V5U0"/>
<evidence type="ECO:0000256" key="1">
    <source>
        <dbReference type="SAM" id="MobiDB-lite"/>
    </source>
</evidence>
<feature type="compositionally biased region" description="Polar residues" evidence="1">
    <location>
        <begin position="89"/>
        <end position="103"/>
    </location>
</feature>
<accession>A0A1Y1V5U0</accession>